<feature type="transmembrane region" description="Helical" evidence="6">
    <location>
        <begin position="51"/>
        <end position="67"/>
    </location>
</feature>
<evidence type="ECO:0000313" key="8">
    <source>
        <dbReference type="Proteomes" id="UP000516361"/>
    </source>
</evidence>
<dbReference type="KEGG" id="ocy:OSSY52_14100"/>
<feature type="transmembrane region" description="Helical" evidence="6">
    <location>
        <begin position="95"/>
        <end position="114"/>
    </location>
</feature>
<dbReference type="GO" id="GO:0032153">
    <property type="term" value="C:cell division site"/>
    <property type="evidence" value="ECO:0007669"/>
    <property type="project" value="TreeGrafter"/>
</dbReference>
<dbReference type="InParanoid" id="A0A7G1GBQ4"/>
<keyword evidence="5 6" id="KW-0472">Membrane</keyword>
<evidence type="ECO:0000256" key="2">
    <source>
        <dbReference type="ARBA" id="ARBA00022692"/>
    </source>
</evidence>
<organism evidence="7 8">
    <name type="scientific">Tepiditoga spiralis</name>
    <dbReference type="NCBI Taxonomy" id="2108365"/>
    <lineage>
        <taxon>Bacteria</taxon>
        <taxon>Thermotogati</taxon>
        <taxon>Thermotogota</taxon>
        <taxon>Thermotogae</taxon>
        <taxon>Petrotogales</taxon>
        <taxon>Petrotogaceae</taxon>
        <taxon>Tepiditoga</taxon>
    </lineage>
</organism>
<name>A0A7G1GBQ4_9BACT</name>
<feature type="transmembrane region" description="Helical" evidence="6">
    <location>
        <begin position="73"/>
        <end position="90"/>
    </location>
</feature>
<reference evidence="7 8" key="1">
    <citation type="submission" date="2018-06" db="EMBL/GenBank/DDBJ databases">
        <title>Genome sequencing of Oceanotoga sp. sy52.</title>
        <authorList>
            <person name="Mori K."/>
        </authorList>
    </citation>
    <scope>NUCLEOTIDE SEQUENCE [LARGE SCALE GENOMIC DNA]</scope>
    <source>
        <strain evidence="8">sy52</strain>
    </source>
</reference>
<protein>
    <submittedName>
        <fullName evidence="7">Rod shape-determining protein RodA</fullName>
    </submittedName>
</protein>
<evidence type="ECO:0000256" key="6">
    <source>
        <dbReference type="SAM" id="Phobius"/>
    </source>
</evidence>
<dbReference type="Proteomes" id="UP000516361">
    <property type="component" value="Chromosome"/>
</dbReference>
<evidence type="ECO:0000256" key="5">
    <source>
        <dbReference type="ARBA" id="ARBA00023136"/>
    </source>
</evidence>
<proteinExistence type="predicted"/>
<dbReference type="PANTHER" id="PTHR30474:SF1">
    <property type="entry name" value="PEPTIDOGLYCAN GLYCOSYLTRANSFERASE MRDB"/>
    <property type="match status" value="1"/>
</dbReference>
<evidence type="ECO:0000256" key="3">
    <source>
        <dbReference type="ARBA" id="ARBA00022960"/>
    </source>
</evidence>
<sequence>MLGFVLIKGNVIYGAKRWISVGPFSLQPSEFYKVIEILFLSYALSSKTNKSYYIVSLLILFSSILIFKEPDLGTTLIVLSLWFIITFISGKHERLWKITFFSGLTISPFSLLFMKSYQLARITGFLNPNKNASGISYNTVQSMRAIGSGGLFGNGYMNGYMNLGNYVPEDHSDFIISVIGEELGFIGIFIVILLYSLLIWRMYIGYKKSNDDFWKYFYILSAFLIFFHVFENIGMNMGIMPVTGIPLPFLTAGGSPMLSFSILLGIATKGLMINKNT</sequence>
<accession>A0A7G1GBQ4</accession>
<evidence type="ECO:0000313" key="7">
    <source>
        <dbReference type="EMBL" id="BBE31269.1"/>
    </source>
</evidence>
<dbReference type="GO" id="GO:0015648">
    <property type="term" value="F:lipid-linked peptidoglycan transporter activity"/>
    <property type="evidence" value="ECO:0007669"/>
    <property type="project" value="TreeGrafter"/>
</dbReference>
<dbReference type="GO" id="GO:0005886">
    <property type="term" value="C:plasma membrane"/>
    <property type="evidence" value="ECO:0007669"/>
    <property type="project" value="TreeGrafter"/>
</dbReference>
<gene>
    <name evidence="7" type="ORF">OSSY52_14100</name>
</gene>
<evidence type="ECO:0000256" key="1">
    <source>
        <dbReference type="ARBA" id="ARBA00004141"/>
    </source>
</evidence>
<dbReference type="EMBL" id="AP018712">
    <property type="protein sequence ID" value="BBE31269.1"/>
    <property type="molecule type" value="Genomic_DNA"/>
</dbReference>
<keyword evidence="3" id="KW-0133">Cell shape</keyword>
<dbReference type="PANTHER" id="PTHR30474">
    <property type="entry name" value="CELL CYCLE PROTEIN"/>
    <property type="match status" value="1"/>
</dbReference>
<keyword evidence="4 6" id="KW-1133">Transmembrane helix</keyword>
<dbReference type="FunCoup" id="A0A7G1GBQ4">
    <property type="interactions" value="276"/>
</dbReference>
<keyword evidence="2 6" id="KW-0812">Transmembrane</keyword>
<dbReference type="Pfam" id="PF01098">
    <property type="entry name" value="FTSW_RODA_SPOVE"/>
    <property type="match status" value="1"/>
</dbReference>
<feature type="transmembrane region" description="Helical" evidence="6">
    <location>
        <begin position="216"/>
        <end position="235"/>
    </location>
</feature>
<feature type="transmembrane region" description="Helical" evidence="6">
    <location>
        <begin position="183"/>
        <end position="204"/>
    </location>
</feature>
<dbReference type="GO" id="GO:0051301">
    <property type="term" value="P:cell division"/>
    <property type="evidence" value="ECO:0007669"/>
    <property type="project" value="InterPro"/>
</dbReference>
<dbReference type="AlphaFoldDB" id="A0A7G1GBQ4"/>
<dbReference type="GO" id="GO:0008360">
    <property type="term" value="P:regulation of cell shape"/>
    <property type="evidence" value="ECO:0007669"/>
    <property type="project" value="UniProtKB-KW"/>
</dbReference>
<feature type="transmembrane region" description="Helical" evidence="6">
    <location>
        <begin position="247"/>
        <end position="267"/>
    </location>
</feature>
<keyword evidence="8" id="KW-1185">Reference proteome</keyword>
<evidence type="ECO:0000256" key="4">
    <source>
        <dbReference type="ARBA" id="ARBA00022989"/>
    </source>
</evidence>
<comment type="subcellular location">
    <subcellularLocation>
        <location evidence="1">Membrane</location>
        <topology evidence="1">Multi-pass membrane protein</topology>
    </subcellularLocation>
</comment>
<dbReference type="InterPro" id="IPR001182">
    <property type="entry name" value="FtsW/RodA"/>
</dbReference>